<evidence type="ECO:0000313" key="2">
    <source>
        <dbReference type="Proteomes" id="UP000011083"/>
    </source>
</evidence>
<sequence length="185" mass="21061">MAEHTAQLHPLVERFPMDAASTEPHEVERYFQNRAVQLLSSGWKFTGKYERLEWGAITSAVHEGDPSKVYHTAYIYADTRAQGVFTSWIKSHPDHAIVTTPDCGLEAFLTKHSIPYAVARKPQFEEYEMVEAFYGNKVTRRSGVHLINHIDEGLYILKRIGASEWAQRAYAIHPILQGDDELAAF</sequence>
<dbReference type="RefSeq" id="XP_004335592.1">
    <property type="nucleotide sequence ID" value="XM_004335544.1"/>
</dbReference>
<evidence type="ECO:0000313" key="1">
    <source>
        <dbReference type="EMBL" id="ELR13579.1"/>
    </source>
</evidence>
<dbReference type="EMBL" id="KB008090">
    <property type="protein sequence ID" value="ELR13579.1"/>
    <property type="molecule type" value="Genomic_DNA"/>
</dbReference>
<feature type="non-terminal residue" evidence="1">
    <location>
        <position position="185"/>
    </location>
</feature>
<dbReference type="KEGG" id="acan:ACA1_359280"/>
<dbReference type="GeneID" id="14914133"/>
<organism evidence="1 2">
    <name type="scientific">Acanthamoeba castellanii (strain ATCC 30010 / Neff)</name>
    <dbReference type="NCBI Taxonomy" id="1257118"/>
    <lineage>
        <taxon>Eukaryota</taxon>
        <taxon>Amoebozoa</taxon>
        <taxon>Discosea</taxon>
        <taxon>Longamoebia</taxon>
        <taxon>Centramoebida</taxon>
        <taxon>Acanthamoebidae</taxon>
        <taxon>Acanthamoeba</taxon>
    </lineage>
</organism>
<keyword evidence="2" id="KW-1185">Reference proteome</keyword>
<reference evidence="1 2" key="1">
    <citation type="journal article" date="2013" name="Genome Biol.">
        <title>Genome of Acanthamoeba castellanii highlights extensive lateral gene transfer and early evolution of tyrosine kinase signaling.</title>
        <authorList>
            <person name="Clarke M."/>
            <person name="Lohan A.J."/>
            <person name="Liu B."/>
            <person name="Lagkouvardos I."/>
            <person name="Roy S."/>
            <person name="Zafar N."/>
            <person name="Bertelli C."/>
            <person name="Schilde C."/>
            <person name="Kianianmomeni A."/>
            <person name="Burglin T.R."/>
            <person name="Frech C."/>
            <person name="Turcotte B."/>
            <person name="Kopec K.O."/>
            <person name="Synnott J.M."/>
            <person name="Choo C."/>
            <person name="Paponov I."/>
            <person name="Finkler A."/>
            <person name="Soon Heng Tan C."/>
            <person name="Hutchins A.P."/>
            <person name="Weinmeier T."/>
            <person name="Rattei T."/>
            <person name="Chu J.S."/>
            <person name="Gimenez G."/>
            <person name="Irimia M."/>
            <person name="Rigden D.J."/>
            <person name="Fitzpatrick D.A."/>
            <person name="Lorenzo-Morales J."/>
            <person name="Bateman A."/>
            <person name="Chiu C.H."/>
            <person name="Tang P."/>
            <person name="Hegemann P."/>
            <person name="Fromm H."/>
            <person name="Raoult D."/>
            <person name="Greub G."/>
            <person name="Miranda-Saavedra D."/>
            <person name="Chen N."/>
            <person name="Nash P."/>
            <person name="Ginger M.L."/>
            <person name="Horn M."/>
            <person name="Schaap P."/>
            <person name="Caler L."/>
            <person name="Loftus B."/>
        </authorList>
    </citation>
    <scope>NUCLEOTIDE SEQUENCE [LARGE SCALE GENOMIC DNA]</scope>
    <source>
        <strain evidence="1 2">Neff</strain>
    </source>
</reference>
<dbReference type="Proteomes" id="UP000011083">
    <property type="component" value="Unassembled WGS sequence"/>
</dbReference>
<name>L8GL95_ACACF</name>
<accession>L8GL95</accession>
<dbReference type="VEuPathDB" id="AmoebaDB:ACA1_359280"/>
<dbReference type="OrthoDB" id="10571690at2759"/>
<gene>
    <name evidence="1" type="ORF">ACA1_359280</name>
</gene>
<dbReference type="AlphaFoldDB" id="L8GL95"/>
<proteinExistence type="predicted"/>
<protein>
    <submittedName>
        <fullName evidence="1">Uncharacterized protein</fullName>
    </submittedName>
</protein>